<name>A0ABM9HZ14_9GAMM</name>
<accession>A0ABM9HZ14</accession>
<dbReference type="Proteomes" id="UP001162030">
    <property type="component" value="Chromosome"/>
</dbReference>
<evidence type="ECO:0000256" key="1">
    <source>
        <dbReference type="SAM" id="SignalP"/>
    </source>
</evidence>
<sequence length="151" mass="16817">MRTQMLCLVSAAVTVFSTAANGWNNGPNNDHQLPESLERKVRNLQTELEAEGYQVARGAWNLFTIEDCKFAIETVGSCLGNNPAAPYLIPSVPLWPDEFVDENMRDLLGPAPGDTLWTYRLDEREALVVLAQLPPPGRYFGMQTYISSREG</sequence>
<feature type="signal peptide" evidence="1">
    <location>
        <begin position="1"/>
        <end position="19"/>
    </location>
</feature>
<gene>
    <name evidence="2" type="ORF">MSZNOR_1167</name>
</gene>
<keyword evidence="1" id="KW-0732">Signal</keyword>
<proteinExistence type="predicted"/>
<keyword evidence="3" id="KW-1185">Reference proteome</keyword>
<reference evidence="2 3" key="1">
    <citation type="submission" date="2023-03" db="EMBL/GenBank/DDBJ databases">
        <authorList>
            <person name="Pearce D."/>
        </authorList>
    </citation>
    <scope>NUCLEOTIDE SEQUENCE [LARGE SCALE GENOMIC DNA]</scope>
    <source>
        <strain evidence="2">Msz</strain>
    </source>
</reference>
<protein>
    <submittedName>
        <fullName evidence="2">Uncharacterized protein</fullName>
    </submittedName>
</protein>
<dbReference type="RefSeq" id="WP_036269372.1">
    <property type="nucleotide sequence ID" value="NZ_OX458333.1"/>
</dbReference>
<dbReference type="EMBL" id="OX458333">
    <property type="protein sequence ID" value="CAI8778206.1"/>
    <property type="molecule type" value="Genomic_DNA"/>
</dbReference>
<evidence type="ECO:0000313" key="2">
    <source>
        <dbReference type="EMBL" id="CAI8778206.1"/>
    </source>
</evidence>
<organism evidence="2 3">
    <name type="scientific">Methylocaldum szegediense</name>
    <dbReference type="NCBI Taxonomy" id="73780"/>
    <lineage>
        <taxon>Bacteria</taxon>
        <taxon>Pseudomonadati</taxon>
        <taxon>Pseudomonadota</taxon>
        <taxon>Gammaproteobacteria</taxon>
        <taxon>Methylococcales</taxon>
        <taxon>Methylococcaceae</taxon>
        <taxon>Methylocaldum</taxon>
    </lineage>
</organism>
<evidence type="ECO:0000313" key="3">
    <source>
        <dbReference type="Proteomes" id="UP001162030"/>
    </source>
</evidence>
<feature type="chain" id="PRO_5046883779" evidence="1">
    <location>
        <begin position="20"/>
        <end position="151"/>
    </location>
</feature>